<comment type="caution">
    <text evidence="1">The sequence shown here is derived from an EMBL/GenBank/DDBJ whole genome shotgun (WGS) entry which is preliminary data.</text>
</comment>
<dbReference type="AlphaFoldDB" id="A0A2T3NV37"/>
<accession>A0A2T3NV37</accession>
<dbReference type="RefSeq" id="WP_051902628.1">
    <property type="nucleotide sequence ID" value="NZ_JGVO01001557.1"/>
</dbReference>
<proteinExistence type="predicted"/>
<dbReference type="EMBL" id="PYMA01000004">
    <property type="protein sequence ID" value="PSW20112.1"/>
    <property type="molecule type" value="Genomic_DNA"/>
</dbReference>
<dbReference type="OrthoDB" id="5830069at2"/>
<reference evidence="1 2" key="1">
    <citation type="submission" date="2018-01" db="EMBL/GenBank/DDBJ databases">
        <title>Whole genome sequencing of Histamine producing bacteria.</title>
        <authorList>
            <person name="Butler K."/>
        </authorList>
    </citation>
    <scope>NUCLEOTIDE SEQUENCE [LARGE SCALE GENOMIC DNA]</scope>
    <source>
        <strain evidence="1 2">DSM 100436</strain>
    </source>
</reference>
<dbReference type="Proteomes" id="UP000241771">
    <property type="component" value="Unassembled WGS sequence"/>
</dbReference>
<protein>
    <submittedName>
        <fullName evidence="1">Uncharacterized protein</fullName>
    </submittedName>
</protein>
<evidence type="ECO:0000313" key="1">
    <source>
        <dbReference type="EMBL" id="PSW20112.1"/>
    </source>
</evidence>
<keyword evidence="2" id="KW-1185">Reference proteome</keyword>
<name>A0A2T3NV37_9GAMM</name>
<gene>
    <name evidence="1" type="ORF">C9I98_08620</name>
</gene>
<organism evidence="1 2">
    <name type="scientific">Photobacterium sanctipauli</name>
    <dbReference type="NCBI Taxonomy" id="1342794"/>
    <lineage>
        <taxon>Bacteria</taxon>
        <taxon>Pseudomonadati</taxon>
        <taxon>Pseudomonadota</taxon>
        <taxon>Gammaproteobacteria</taxon>
        <taxon>Vibrionales</taxon>
        <taxon>Vibrionaceae</taxon>
        <taxon>Photobacterium</taxon>
    </lineage>
</organism>
<evidence type="ECO:0000313" key="2">
    <source>
        <dbReference type="Proteomes" id="UP000241771"/>
    </source>
</evidence>
<sequence length="104" mass="11311">MFSLSVVAADDTVQAAADVCHCLAEPYQHADTVIAALSEAQSSGDLSTVTEAQDKLMSVINSAQLCMEKLQEKYPHINRDQQLQAEVMKLAEEQCPNPLGNYAQ</sequence>